<proteinExistence type="predicted"/>
<dbReference type="EMBL" id="PCRF01000151">
    <property type="protein sequence ID" value="PIP16296.1"/>
    <property type="molecule type" value="Genomic_DNA"/>
</dbReference>
<protein>
    <recommendedName>
        <fullName evidence="3">DUF4145 domain-containing protein</fullName>
    </recommendedName>
</protein>
<evidence type="ECO:0000313" key="1">
    <source>
        <dbReference type="EMBL" id="PIP16296.1"/>
    </source>
</evidence>
<evidence type="ECO:0000313" key="2">
    <source>
        <dbReference type="Proteomes" id="UP000230392"/>
    </source>
</evidence>
<name>A0A2G9YAN3_9BACT</name>
<organism evidence="1 2">
    <name type="scientific">bacterium (Candidatus Ratteibacteria) CG23_combo_of_CG06-09_8_20_14_all_48_7</name>
    <dbReference type="NCBI Taxonomy" id="2014292"/>
    <lineage>
        <taxon>Bacteria</taxon>
        <taxon>Candidatus Ratteibacteria</taxon>
    </lineage>
</organism>
<reference evidence="1 2" key="1">
    <citation type="submission" date="2017-09" db="EMBL/GenBank/DDBJ databases">
        <title>Depth-based differentiation of microbial function through sediment-hosted aquifers and enrichment of novel symbionts in the deep terrestrial subsurface.</title>
        <authorList>
            <person name="Probst A.J."/>
            <person name="Ladd B."/>
            <person name="Jarett J.K."/>
            <person name="Geller-Mcgrath D.E."/>
            <person name="Sieber C.M."/>
            <person name="Emerson J.B."/>
            <person name="Anantharaman K."/>
            <person name="Thomas B.C."/>
            <person name="Malmstrom R."/>
            <person name="Stieglmeier M."/>
            <person name="Klingl A."/>
            <person name="Woyke T."/>
            <person name="Ryan C.M."/>
            <person name="Banfield J.F."/>
        </authorList>
    </citation>
    <scope>NUCLEOTIDE SEQUENCE [LARGE SCALE GENOMIC DNA]</scope>
    <source>
        <strain evidence="1">CG23_combo_of_CG06-09_8_20_14_all_48_7</strain>
    </source>
</reference>
<sequence length="127" mass="14102">MGILQALRADYDAGYLTTVEELIHADIFGNFLEMARYLLSEDYKDPAAVLIGGVLEEHLRKLCSKHGIPTSISDKPKKADTLNSDLANAGVISKLDLKNVTAWLDLRNKSAHGKYSEYTQQRLIQAP</sequence>
<dbReference type="Proteomes" id="UP000230392">
    <property type="component" value="Unassembled WGS sequence"/>
</dbReference>
<dbReference type="AlphaFoldDB" id="A0A2G9YAN3"/>
<comment type="caution">
    <text evidence="1">The sequence shown here is derived from an EMBL/GenBank/DDBJ whole genome shotgun (WGS) entry which is preliminary data.</text>
</comment>
<accession>A0A2G9YAN3</accession>
<gene>
    <name evidence="1" type="ORF">COX46_03115</name>
</gene>
<evidence type="ECO:0008006" key="3">
    <source>
        <dbReference type="Google" id="ProtNLM"/>
    </source>
</evidence>